<evidence type="ECO:0000256" key="1">
    <source>
        <dbReference type="SAM" id="Phobius"/>
    </source>
</evidence>
<evidence type="ECO:0000313" key="2">
    <source>
        <dbReference type="EMBL" id="MBA9027628.1"/>
    </source>
</evidence>
<reference evidence="2 3" key="1">
    <citation type="submission" date="2020-08" db="EMBL/GenBank/DDBJ databases">
        <title>Genomic Encyclopedia of Type Strains, Phase IV (KMG-IV): sequencing the most valuable type-strain genomes for metagenomic binning, comparative biology and taxonomic classification.</title>
        <authorList>
            <person name="Goeker M."/>
        </authorList>
    </citation>
    <scope>NUCLEOTIDE SEQUENCE [LARGE SCALE GENOMIC DNA]</scope>
    <source>
        <strain evidence="2 3">DSM 105481</strain>
    </source>
</reference>
<dbReference type="EMBL" id="JACJHX010000008">
    <property type="protein sequence ID" value="MBA9027628.1"/>
    <property type="molecule type" value="Genomic_DNA"/>
</dbReference>
<accession>A0ABR6CSI9</accession>
<dbReference type="Proteomes" id="UP000626697">
    <property type="component" value="Unassembled WGS sequence"/>
</dbReference>
<keyword evidence="3" id="KW-1185">Reference proteome</keyword>
<feature type="transmembrane region" description="Helical" evidence="1">
    <location>
        <begin position="6"/>
        <end position="24"/>
    </location>
</feature>
<comment type="caution">
    <text evidence="2">The sequence shown here is derived from an EMBL/GenBank/DDBJ whole genome shotgun (WGS) entry which is preliminary data.</text>
</comment>
<keyword evidence="1" id="KW-0472">Membrane</keyword>
<protein>
    <recommendedName>
        <fullName evidence="4">Sialidase domain-containing protein</fullName>
    </recommendedName>
</protein>
<evidence type="ECO:0008006" key="4">
    <source>
        <dbReference type="Google" id="ProtNLM"/>
    </source>
</evidence>
<evidence type="ECO:0000313" key="3">
    <source>
        <dbReference type="Proteomes" id="UP000626697"/>
    </source>
</evidence>
<keyword evidence="1" id="KW-0812">Transmembrane</keyword>
<dbReference type="RefSeq" id="WP_182503054.1">
    <property type="nucleotide sequence ID" value="NZ_JACJHX010000008.1"/>
</dbReference>
<name>A0ABR6CSI9_9BACI</name>
<organism evidence="2 3">
    <name type="scientific">Peribacillus huizhouensis</name>
    <dbReference type="NCBI Taxonomy" id="1501239"/>
    <lineage>
        <taxon>Bacteria</taxon>
        <taxon>Bacillati</taxon>
        <taxon>Bacillota</taxon>
        <taxon>Bacilli</taxon>
        <taxon>Bacillales</taxon>
        <taxon>Bacillaceae</taxon>
        <taxon>Peribacillus</taxon>
    </lineage>
</organism>
<sequence length="126" mass="13893">MQDINIGWRLLLILMAIISMKIHLSIVHTTAKTRIVPVGLTNPVTTAPGKGYNSDPTLTYDRQAKQLVCYYRPVISGSSKLVKKTTRDGKTWSEEIECPIVGASAASLSPQVFKVKTNKFIAIGQY</sequence>
<keyword evidence="1" id="KW-1133">Transmembrane helix</keyword>
<gene>
    <name evidence="2" type="ORF">HNP81_002918</name>
</gene>
<proteinExistence type="predicted"/>